<dbReference type="KEGG" id="tep:TepRe1_1542"/>
<organism evidence="2 3">
    <name type="scientific">Tepidanaerobacter acetatoxydans (strain DSM 21804 / JCM 16047 / Re1)</name>
    <dbReference type="NCBI Taxonomy" id="1209989"/>
    <lineage>
        <taxon>Bacteria</taxon>
        <taxon>Bacillati</taxon>
        <taxon>Bacillota</taxon>
        <taxon>Clostridia</taxon>
        <taxon>Thermosediminibacterales</taxon>
        <taxon>Tepidanaerobacteraceae</taxon>
        <taxon>Tepidanaerobacter</taxon>
    </lineage>
</organism>
<dbReference type="Proteomes" id="UP000010802">
    <property type="component" value="Chromosome"/>
</dbReference>
<proteinExistence type="predicted"/>
<dbReference type="EMBL" id="HF563609">
    <property type="protein sequence ID" value="CCP26436.1"/>
    <property type="molecule type" value="Genomic_DNA"/>
</dbReference>
<protein>
    <recommendedName>
        <fullName evidence="4">DUF4321 domain-containing protein</fullName>
    </recommendedName>
</protein>
<evidence type="ECO:0000313" key="3">
    <source>
        <dbReference type="Proteomes" id="UP000010802"/>
    </source>
</evidence>
<dbReference type="HOGENOM" id="CLU_166657_4_1_9"/>
<dbReference type="eggNOG" id="ENOG5030FTB">
    <property type="taxonomic scope" value="Bacteria"/>
</dbReference>
<reference evidence="3" key="1">
    <citation type="journal article" date="2013" name="Genome Announc.">
        <title>First genome sequence of a syntrophic acetate-oxidizing bacterium, Tepidanaerobacter acetatoxydans strain Re1.</title>
        <authorList>
            <person name="Manzoor S."/>
            <person name="Bongcam-Rudloff E."/>
            <person name="Schnurer A."/>
            <person name="Muller B."/>
        </authorList>
    </citation>
    <scope>NUCLEOTIDE SEQUENCE [LARGE SCALE GENOMIC DNA]</scope>
    <source>
        <strain evidence="3">Re1</strain>
    </source>
</reference>
<accession>L0RZT3</accession>
<gene>
    <name evidence="2" type="ordered locus">TEPIRE1_1656</name>
</gene>
<keyword evidence="1" id="KW-0812">Transmembrane</keyword>
<name>F4LW19_TEPAE</name>
<dbReference type="AlphaFoldDB" id="F4LW19"/>
<keyword evidence="1" id="KW-1133">Transmembrane helix</keyword>
<evidence type="ECO:0000256" key="1">
    <source>
        <dbReference type="SAM" id="Phobius"/>
    </source>
</evidence>
<dbReference type="STRING" id="1209989.TepRe1_1542"/>
<evidence type="ECO:0008006" key="4">
    <source>
        <dbReference type="Google" id="ProtNLM"/>
    </source>
</evidence>
<keyword evidence="1" id="KW-0472">Membrane</keyword>
<accession>F4LW19</accession>
<dbReference type="PATRIC" id="fig|1209989.3.peg.1903"/>
<dbReference type="RefSeq" id="WP_013778610.1">
    <property type="nucleotide sequence ID" value="NC_015519.1"/>
</dbReference>
<dbReference type="KEGG" id="tae:TepiRe1_1656"/>
<feature type="transmembrane region" description="Helical" evidence="1">
    <location>
        <begin position="50"/>
        <end position="79"/>
    </location>
</feature>
<sequence length="82" mass="8547">MRRNYHSPAILVIILIVGLLVGGALGQALGGFAPILSKGMNIGLATTKLNLGIISVTFGIDISFNLAAALGLIIAILLYQRM</sequence>
<keyword evidence="3" id="KW-1185">Reference proteome</keyword>
<dbReference type="Pfam" id="PF14209">
    <property type="entry name" value="DUF4321"/>
    <property type="match status" value="1"/>
</dbReference>
<evidence type="ECO:0000313" key="2">
    <source>
        <dbReference type="EMBL" id="CCP26436.1"/>
    </source>
</evidence>
<dbReference type="InterPro" id="IPR025470">
    <property type="entry name" value="DUF4321"/>
</dbReference>